<comment type="caution">
    <text evidence="2">The sequence shown here is derived from an EMBL/GenBank/DDBJ whole genome shotgun (WGS) entry which is preliminary data.</text>
</comment>
<dbReference type="EMBL" id="QHJQ01000002">
    <property type="protein sequence ID" value="PXA04985.1"/>
    <property type="molecule type" value="Genomic_DNA"/>
</dbReference>
<dbReference type="Gene3D" id="3.20.20.70">
    <property type="entry name" value="Aldolase class I"/>
    <property type="match status" value="1"/>
</dbReference>
<dbReference type="Proteomes" id="UP000247099">
    <property type="component" value="Unassembled WGS sequence"/>
</dbReference>
<name>A0A317ZH93_9BACT</name>
<dbReference type="OrthoDB" id="9758822at2"/>
<organism evidence="2 3">
    <name type="scientific">Coraliomargarita sinensis</name>
    <dbReference type="NCBI Taxonomy" id="2174842"/>
    <lineage>
        <taxon>Bacteria</taxon>
        <taxon>Pseudomonadati</taxon>
        <taxon>Verrucomicrobiota</taxon>
        <taxon>Opitutia</taxon>
        <taxon>Puniceicoccales</taxon>
        <taxon>Coraliomargaritaceae</taxon>
        <taxon>Coraliomargarita</taxon>
    </lineage>
</organism>
<accession>A0A317ZH93</accession>
<evidence type="ECO:0000313" key="2">
    <source>
        <dbReference type="EMBL" id="PXA04985.1"/>
    </source>
</evidence>
<protein>
    <submittedName>
        <fullName evidence="2">Uncharacterized protein</fullName>
    </submittedName>
</protein>
<evidence type="ECO:0000256" key="1">
    <source>
        <dbReference type="SAM" id="SignalP"/>
    </source>
</evidence>
<dbReference type="AlphaFoldDB" id="A0A317ZH93"/>
<gene>
    <name evidence="2" type="ORF">DDZ13_03195</name>
</gene>
<proteinExistence type="predicted"/>
<sequence>MKLFTTLHLSLALIVLSTPAEAVPKIIQSGDVVSLKNDRVRLDFDLSSGSYNIFKKEEAKPVIANASLRVNQWSSDSENIKTYWTRREVSNSLGEGLALDLSFKKKGAPELIFSFTLYASQDFFGLEAGIQNATESIIRVKDIYALADAELYSGYDLSKDFAMIDGFSGGEPLEYGERFYSPLTRANALKSRNNIYLTFVQDSKRHQLTMGGLSYHDFEKFAYITQARKTELRAGADGKDSLLCYLDLPREHLSKYSSGECIELIEGKKRRRWENHEFRCSEMSTSAKGEGKIVIEARELKKGRPYILGLSWWHGLRHGDHADIVQSIFVEFEQNGSIRKVPLIEDRALPRFDGQSKEDVEQAEIPLPPEAIAAGSFRVVVTNKATDQDVYLSEIWLRDGRNAAFLPAELTPVAKSPRPRLSFQGQLFASDPVGKRVDPGQRYVAPDLFYIDVTGSNPFSALEKYARHVRQAQGIELSMYDFPTVCLWYAADKRYGGMTGQESADNTSLGAVEEAQDIVDSGFLKYSRVAVRLVPDSYMPNNHQGWWDDEHWQRKDTDRDNTQNGRYVEPYETTEKWGRAVTERGVIPLTYFQTAYRSEDYVQQFPEHMLFNKRYAWKGKPVDTNSDIFTTWEKTWTRNGRIVWGYDFTDPDFLEHLHDVYNNLRNGGIKGLMFDYPASGWARAGGMEDDDSTTAAAYRTIFRLPHKILGPQSYVHERNMERGTDISLGVVASMRTENDTDSFDGATATRCGLRWYKNRTLVNLDTDSKNLLELADNRDHLRAVLTMCYVTSGRLLLANSFGQFSEENLWDLSRTFPYHKTPKSARPVDAFVSDIPMVYDYEVTPDWHQVTLFNPDKANAKSISVDISGPQVKGALGLSAGKEYYLYDFWNERFIGKRNGETRLRQELRPGEARMISVRACQHRPQIISTNRHIMQGYLDLLKVEWNEEEKTLTGISKVVSDEPYKIILATNGYTPLEIQSKDDEVQAGLVLQENGLLEVTLESPAGIDAEWSVSFTY</sequence>
<dbReference type="InParanoid" id="A0A317ZH93"/>
<dbReference type="RefSeq" id="WP_110129986.1">
    <property type="nucleotide sequence ID" value="NZ_QHJQ01000002.1"/>
</dbReference>
<keyword evidence="1" id="KW-0732">Signal</keyword>
<dbReference type="InterPro" id="IPR013785">
    <property type="entry name" value="Aldolase_TIM"/>
</dbReference>
<keyword evidence="3" id="KW-1185">Reference proteome</keyword>
<feature type="chain" id="PRO_5016245609" evidence="1">
    <location>
        <begin position="23"/>
        <end position="1018"/>
    </location>
</feature>
<reference evidence="2 3" key="1">
    <citation type="submission" date="2018-05" db="EMBL/GenBank/DDBJ databases">
        <title>Coraliomargarita sinensis sp. nov., isolated from a marine solar saltern.</title>
        <authorList>
            <person name="Zhou L.Y."/>
        </authorList>
    </citation>
    <scope>NUCLEOTIDE SEQUENCE [LARGE SCALE GENOMIC DNA]</scope>
    <source>
        <strain evidence="2 3">WN38</strain>
    </source>
</reference>
<feature type="signal peptide" evidence="1">
    <location>
        <begin position="1"/>
        <end position="22"/>
    </location>
</feature>
<evidence type="ECO:0000313" key="3">
    <source>
        <dbReference type="Proteomes" id="UP000247099"/>
    </source>
</evidence>